<gene>
    <name evidence="2" type="ORF">A3860_00095</name>
</gene>
<comment type="caution">
    <text evidence="2">The sequence shown here is derived from an EMBL/GenBank/DDBJ whole genome shotgun (WGS) entry which is preliminary data.</text>
</comment>
<evidence type="ECO:0000256" key="1">
    <source>
        <dbReference type="SAM" id="Phobius"/>
    </source>
</evidence>
<accession>A0A1V9G8K3</accession>
<dbReference type="EMBL" id="LVYD01000001">
    <property type="protein sequence ID" value="OQP66808.1"/>
    <property type="molecule type" value="Genomic_DNA"/>
</dbReference>
<evidence type="ECO:0008006" key="4">
    <source>
        <dbReference type="Google" id="ProtNLM"/>
    </source>
</evidence>
<proteinExistence type="predicted"/>
<sequence>MFGLVWEAAKVRQCGGSSNFWRHSYFGIFLANLAVKSKNCTFMKKYLGFAIVAVSLVLVSFAPLYSIDDVVAAMRTGNATQLSKYFDSRVDLSLPGKSDNYSKSQAEMILKDFFANNMVKNFIVKHKGEQNGSQFCIGLLQTKNGNFRTKFFMKQKGDQQVVQELGFEVME</sequence>
<keyword evidence="1" id="KW-1133">Transmembrane helix</keyword>
<name>A0A1V9G8K3_9BACT</name>
<dbReference type="AlphaFoldDB" id="A0A1V9G8K3"/>
<dbReference type="STRING" id="1703345.A3860_00095"/>
<organism evidence="2 3">
    <name type="scientific">Niastella vici</name>
    <dbReference type="NCBI Taxonomy" id="1703345"/>
    <lineage>
        <taxon>Bacteria</taxon>
        <taxon>Pseudomonadati</taxon>
        <taxon>Bacteroidota</taxon>
        <taxon>Chitinophagia</taxon>
        <taxon>Chitinophagales</taxon>
        <taxon>Chitinophagaceae</taxon>
        <taxon>Niastella</taxon>
    </lineage>
</organism>
<evidence type="ECO:0000313" key="2">
    <source>
        <dbReference type="EMBL" id="OQP66808.1"/>
    </source>
</evidence>
<keyword evidence="1" id="KW-0472">Membrane</keyword>
<dbReference type="RefSeq" id="WP_081144507.1">
    <property type="nucleotide sequence ID" value="NZ_LVYD01000001.1"/>
</dbReference>
<dbReference type="Proteomes" id="UP000192796">
    <property type="component" value="Unassembled WGS sequence"/>
</dbReference>
<evidence type="ECO:0000313" key="3">
    <source>
        <dbReference type="Proteomes" id="UP000192796"/>
    </source>
</evidence>
<keyword evidence="3" id="KW-1185">Reference proteome</keyword>
<keyword evidence="1" id="KW-0812">Transmembrane</keyword>
<dbReference type="Gene3D" id="3.10.450.50">
    <property type="match status" value="1"/>
</dbReference>
<dbReference type="Pfam" id="PF16022">
    <property type="entry name" value="DUF4783"/>
    <property type="match status" value="1"/>
</dbReference>
<dbReference type="InterPro" id="IPR031977">
    <property type="entry name" value="DUF4783"/>
</dbReference>
<feature type="transmembrane region" description="Helical" evidence="1">
    <location>
        <begin position="46"/>
        <end position="65"/>
    </location>
</feature>
<protein>
    <recommendedName>
        <fullName evidence="4">DUF4783 domain-containing protein</fullName>
    </recommendedName>
</protein>
<reference evidence="2 3" key="1">
    <citation type="submission" date="2016-03" db="EMBL/GenBank/DDBJ databases">
        <title>Niastella vici sp. nov., isolated from farmland soil.</title>
        <authorList>
            <person name="Chen L."/>
            <person name="Wang D."/>
            <person name="Yang S."/>
            <person name="Wang G."/>
        </authorList>
    </citation>
    <scope>NUCLEOTIDE SEQUENCE [LARGE SCALE GENOMIC DNA]</scope>
    <source>
        <strain evidence="2 3">DJ57</strain>
    </source>
</reference>